<keyword evidence="2" id="KW-1185">Reference proteome</keyword>
<reference evidence="1 2" key="1">
    <citation type="submission" date="2020-05" db="EMBL/GenBank/DDBJ databases">
        <title>Azospirillum oleiclasticum sp. nov, a nitrogen-fixing and heavy crude oil-emulsifying bacterium isolated from the crude oil of Yumen Oilfield.</title>
        <authorList>
            <person name="Wu D."/>
            <person name="Cai M."/>
            <person name="Zhang X."/>
        </authorList>
    </citation>
    <scope>NUCLEOTIDE SEQUENCE [LARGE SCALE GENOMIC DNA]</scope>
    <source>
        <strain evidence="1 2">ROY-1-1-2</strain>
    </source>
</reference>
<dbReference type="RefSeq" id="WP_180284815.1">
    <property type="nucleotide sequence ID" value="NZ_JABFDB010000023.1"/>
</dbReference>
<dbReference type="EMBL" id="JABFDB010000023">
    <property type="protein sequence ID" value="NYZ23045.1"/>
    <property type="molecule type" value="Genomic_DNA"/>
</dbReference>
<accession>A0ABX2TK87</accession>
<protein>
    <submittedName>
        <fullName evidence="1">Uncharacterized protein</fullName>
    </submittedName>
</protein>
<comment type="caution">
    <text evidence="1">The sequence shown here is derived from an EMBL/GenBank/DDBJ whole genome shotgun (WGS) entry which is preliminary data.</text>
</comment>
<sequence>MAPDPFAAEERLLQELDHVARRVRAALTRPMTPGQRLALADDLLDLRRRIRAAQAALRTAIRGTSAANAAANAYRRTGLLRR</sequence>
<dbReference type="Proteomes" id="UP000584642">
    <property type="component" value="Unassembled WGS sequence"/>
</dbReference>
<evidence type="ECO:0000313" key="1">
    <source>
        <dbReference type="EMBL" id="NYZ23045.1"/>
    </source>
</evidence>
<proteinExistence type="predicted"/>
<evidence type="ECO:0000313" key="2">
    <source>
        <dbReference type="Proteomes" id="UP000584642"/>
    </source>
</evidence>
<organism evidence="1 2">
    <name type="scientific">Azospirillum oleiclasticum</name>
    <dbReference type="NCBI Taxonomy" id="2735135"/>
    <lineage>
        <taxon>Bacteria</taxon>
        <taxon>Pseudomonadati</taxon>
        <taxon>Pseudomonadota</taxon>
        <taxon>Alphaproteobacteria</taxon>
        <taxon>Rhodospirillales</taxon>
        <taxon>Azospirillaceae</taxon>
        <taxon>Azospirillum</taxon>
    </lineage>
</organism>
<gene>
    <name evidence="1" type="ORF">HND93_25335</name>
</gene>
<name>A0ABX2TK87_9PROT</name>